<evidence type="ECO:0000256" key="8">
    <source>
        <dbReference type="ARBA" id="ARBA00023157"/>
    </source>
</evidence>
<feature type="domain" description="Ig-like" evidence="12">
    <location>
        <begin position="2012"/>
        <end position="2104"/>
    </location>
</feature>
<feature type="domain" description="Ig-like" evidence="12">
    <location>
        <begin position="1023"/>
        <end position="1114"/>
    </location>
</feature>
<feature type="domain" description="Ig-like" evidence="12">
    <location>
        <begin position="1914"/>
        <end position="2007"/>
    </location>
</feature>
<organism evidence="14 15">
    <name type="scientific">Plutella xylostella</name>
    <name type="common">Diamondback moth</name>
    <name type="synonym">Plutella maculipennis</name>
    <dbReference type="NCBI Taxonomy" id="51655"/>
    <lineage>
        <taxon>Eukaryota</taxon>
        <taxon>Metazoa</taxon>
        <taxon>Ecdysozoa</taxon>
        <taxon>Arthropoda</taxon>
        <taxon>Hexapoda</taxon>
        <taxon>Insecta</taxon>
        <taxon>Pterygota</taxon>
        <taxon>Neoptera</taxon>
        <taxon>Endopterygota</taxon>
        <taxon>Lepidoptera</taxon>
        <taxon>Glossata</taxon>
        <taxon>Ditrysia</taxon>
        <taxon>Yponomeutoidea</taxon>
        <taxon>Plutellidae</taxon>
        <taxon>Plutella</taxon>
    </lineage>
</organism>
<feature type="domain" description="Ig-like" evidence="12">
    <location>
        <begin position="1500"/>
        <end position="1591"/>
    </location>
</feature>
<dbReference type="FunFam" id="2.60.40.10:FF:000311">
    <property type="entry name" value="Down syndrome cell adhesion molecule, isoform D"/>
    <property type="match status" value="1"/>
</dbReference>
<feature type="domain" description="Ig-like" evidence="12">
    <location>
        <begin position="352"/>
        <end position="445"/>
    </location>
</feature>
<feature type="domain" description="Ig-like" evidence="12">
    <location>
        <begin position="1213"/>
        <end position="1305"/>
    </location>
</feature>
<evidence type="ECO:0000256" key="2">
    <source>
        <dbReference type="ARBA" id="ARBA00022692"/>
    </source>
</evidence>
<feature type="domain" description="Fibronectin type-III" evidence="13">
    <location>
        <begin position="2113"/>
        <end position="2208"/>
    </location>
</feature>
<feature type="compositionally biased region" description="Pro residues" evidence="10">
    <location>
        <begin position="3153"/>
        <end position="3162"/>
    </location>
</feature>
<feature type="domain" description="Ig-like" evidence="12">
    <location>
        <begin position="76"/>
        <end position="155"/>
    </location>
</feature>
<reference evidence="14" key="1">
    <citation type="submission" date="2020-11" db="EMBL/GenBank/DDBJ databases">
        <authorList>
            <person name="Whiteford S."/>
        </authorList>
    </citation>
    <scope>NUCLEOTIDE SEQUENCE</scope>
</reference>
<evidence type="ECO:0000313" key="15">
    <source>
        <dbReference type="Proteomes" id="UP000653454"/>
    </source>
</evidence>
<dbReference type="InterPro" id="IPR013783">
    <property type="entry name" value="Ig-like_fold"/>
</dbReference>
<dbReference type="SUPFAM" id="SSF48726">
    <property type="entry name" value="Immunoglobulin"/>
    <property type="match status" value="22"/>
</dbReference>
<keyword evidence="9" id="KW-0393">Immunoglobulin domain</keyword>
<dbReference type="GO" id="GO:0007411">
    <property type="term" value="P:axon guidance"/>
    <property type="evidence" value="ECO:0007669"/>
    <property type="project" value="TreeGrafter"/>
</dbReference>
<feature type="domain" description="Fibronectin type-III" evidence="13">
    <location>
        <begin position="2213"/>
        <end position="2313"/>
    </location>
</feature>
<dbReference type="InterPro" id="IPR007110">
    <property type="entry name" value="Ig-like_dom"/>
</dbReference>
<feature type="domain" description="Fibronectin type-III" evidence="13">
    <location>
        <begin position="2318"/>
        <end position="2414"/>
    </location>
</feature>
<dbReference type="InterPro" id="IPR056754">
    <property type="entry name" value="DSCAM/DSCAML_C"/>
</dbReference>
<dbReference type="GO" id="GO:0007156">
    <property type="term" value="P:homophilic cell adhesion via plasma membrane adhesion molecules"/>
    <property type="evidence" value="ECO:0007669"/>
    <property type="project" value="TreeGrafter"/>
</dbReference>
<evidence type="ECO:0000256" key="9">
    <source>
        <dbReference type="ARBA" id="ARBA00023319"/>
    </source>
</evidence>
<feature type="region of interest" description="Disordered" evidence="10">
    <location>
        <begin position="3129"/>
        <end position="3240"/>
    </location>
</feature>
<feature type="domain" description="Ig-like" evidence="12">
    <location>
        <begin position="261"/>
        <end position="351"/>
    </location>
</feature>
<feature type="domain" description="Ig-like" evidence="12">
    <location>
        <begin position="1310"/>
        <end position="1400"/>
    </location>
</feature>
<dbReference type="SMART" id="SM00060">
    <property type="entry name" value="FN3"/>
    <property type="match status" value="6"/>
</dbReference>
<evidence type="ECO:0000256" key="5">
    <source>
        <dbReference type="ARBA" id="ARBA00022889"/>
    </source>
</evidence>
<evidence type="ECO:0000256" key="11">
    <source>
        <dbReference type="SAM" id="Phobius"/>
    </source>
</evidence>
<sequence>MLCLSQGFPVPIFRWYKFIDGTTRKQPVTLNDRVKQVSGTLIIKEAKVEDSGKYLCVVNNSVGGESVETVLTVTAPLKTTVEPATQTIDFGRPAVFTCRYEGNPVKTITWLKDGKDMNHHDATLRIESVKKEDKGMYQCFIRNDQESAGASAELKLGGRFEPPQIRHSFGEQTLRSGPSLRLKCVASGNPTPDIAWLLDGEKLSSGERLQIGQFVTADGNVESHLNISSVQTNDGGLYSCIASSKVGSSSHAARVNVYGLPYVRPMKKRPVVAGDSLIAHCPVAGYPIDSIVWERDGRVLPINRKQKVFPNGTLVIENVERMSDQATYTCVAKNSQGYSARGALELQVMVSPLISPFEFGDEPANAGDTASVSCSVAKGDQPLNITWLLNGQILSPNNNMGIVITKMSKKMSILNIDSVSGIHRGTYHCVATNAAGSANHSAVLEVNVPPQITPFEFGEEVLNEGDTASVSCVMSKGDLPVSFTWRLNGQEISRHNNLGIVLTAISKKTSIMNIDAISAIHRGAYTCEIKNQAGETNHTTVLSVNVPPQILPFEFGDEPANAGDTASVQCVMSKGDLPANFSWTLNGKPIYARNSLGVAIGSMSRKMSILNIDSVNGTHRGLYVCTVETPAGHVNHSALLEVNVLPQIHPFTFGDEPANAGDTVGVQCMVSKGDAPINITWQLNGKPVEQIPGVTVTKIGHKSSSLSIDSVASIHKGVYTCSAANQAGHANYSSELAVNVLPHINPFTFGDEPANAGETVGLQCMVVKGDAPVTPFDFGEEILNAGDTASLICTVGKGDLPLKIQWQLNNQTLNSGNGVLINRNGKRISVLSIENVQHDHIGNYTCIAENEAGSTSHSAVLNVNVIPQVAPFDFGEDTYNAGDTVSLTCTVTKGDMPIEILWLFNESPLNSGSGVILSRSGRKISMLIAPQIMPFDFGAEPVNDQEMVLVTCTATKGDMPLEIHWFFNGSPVKSGTSGVVLTNTRRTSQLAIESLRFPCLASASCTLYACNNIILPSGLTVLPYIVPFEADESVFAGESVQLNCHVSKGDLPLDIKWHFHGFDNVTSQLGIMTTKMTSRTSFLSIAAASAGHSGNYTCVATNSAGSANHSTVVNVHVTPNILPFDVDQALFSGESVQMMCHISKGDTPLEIYWEFNGKQLSRELGTFSKVGDRSSVLVLPSVTGGHSGNYTCTAKNRAGSASYTTILKIIVVPHIIPFEVEESIFAGESVHLTCHVSKGDRPLQITWSFEAKDIPYHNNMGITTTKLGEKASVLSIPMAMGHHSGNYTCTASNRAGRAHHSALVNIHVTPHIMPFEIEESVYYGESVQMTCHASKGDRPMSVTWRFEGQELTPHMGIKTVKMAEQTSFLSIASVTGAHSGNYTCIARNQAGEDRYTATLHVKAVPHIKPFELDEAVFAGESVHLDCHVSKGDTPLNISWSFQGQPVTRRMGLSTTMLSERVSVLDIQAAMGSNSGNYTCTARNRAGAASHTALLNVIVPPNILPFSFGEKPSNVGEYLQVACTINLGDLPITITWTFNGQLISQRHTGFTMSNSKRSSLLIIESVEAKHAGSYTCVGENRAGRSTYSSDLIVYVVPKIAPFVAGTEPAFLGDYFALNCIITHGDQPVRIEWTVNNHTAKNVPGIRISNVDRRSSVLTIESLEARHAGVYNCSATNAAGAAAHATALVVKVPPLIVPFSFGDVPNNPGDAVQVNCLATKGDLPLEISWTFSSDTIDSSLHRDIVTTPLGPRASVLTINTVSANHQGNYTCIVQNAAGRAEHAATLVVNGMSNHIIEPGSLTLPAIDLSNTKLLWLFPVLPRIVPFSFETPLFAGQATQVTCLVSEGDQPLDIQWYFLGESLKEKAGVTATKIGQRASLLLIDEAGWSHSGAYACEARNAAGRDNYTATLEVHVPPRWILEPTDKAFAQGSDAQVECKADGFPKPQVTWKRAEGDTPGDYKDLKPNNPNVKVEDGTLSISNIQKTNEGYYLCEAVNGIGSGLSAVILISVQAPPQFEIKMRNQTARRSEPAVLQCQAKGEKPIGIIWNMNNKRLEPKSDPRYTIREEILPGGVVSDLSIRRTERSDSALFTCVATNAFGSDDTSINMIVQEVPEAPYGLKVLDKSGRSVQLSWAAPYDGNSPIKKFLIEYKRAKGNWEKDIDRVLVPGDSSEAGVFSLRPATAYHIRIVAENELGTSEPSETVTIITAEEAPTGPPQDVKVDAVDRNTLRVTWKPPPPQDWNGELQGYYVGYKLGSSNKSFVYETVDISKESGKEHNLDIMNLKTYTQYAVVVQAFNKMGSGPVSSEVRAYTAEGAPSASPQDVLCTTLTAQTIRVSWVSPPLASANGLIKSYKVIYGPSETWYDEKTKDTKNTASSETILHGLKKYTNYSMEVLATTNGGDGVRSVPIHCQTEQDVPEAPRATKALVMGPDSILVSWRAPAQPNGVITHYTVYTQSEKSEPHPNKVPASQTSYSATELKPGRHDFWVTASTIIGEGQPSETASCSPSDKVPAKIASFDESFTATYKEDVKLPCLAVGVPSPNILWKVKGHPLDASDRIRVLPEGSLQLAGVARDDAGEYSCHVDNQFGTDTVTHTLAVLAPPFPPQLSIASSSVSSLTLRLKPSEETDQTPAGYTIHYKQEFGDWETVQVPSNTDTYTLDNLFCGSRYQVYVTAYNGIGTGEASDVVIARTRGSKPPVPRAADFMEVGSSSVTLHLKQWLDGGCPMSHFVVENKKKGAAEWNQISNAVKPGGNFVVLDLEPATWYVLRITAHNNAGFNVAEYEFATLTVTGGTIAPVREVGSGNLTPEQTLKIILSHLNLIVPVVAAILVIIIAIVVVCVVKGARDHHKGTIAPLPGNADGDKELPIWIKAWLEPEVLVPILATIVVFIVGVVVICLTLARRNTPHRLRDDAVYNASQAGNLGGGGGTIDKRGGLRDELGYIAPPNRKLPPVPGSNYNTCDRVKRQAVIMGAHSTWDPRRHHYERVRRPLPPIRRAGSGDTYSTGMEDEICPYATFHLLGFREEMDPHKALAFPHHHPHAGTLALPHPHHPAHSRAGSQSMPRANSRYARKNSQGGQSAIYSTAPEYDDPATCAEEDQYRARYSRPMYACGPEYDEPACCQPEDEQYTGAYGTPYSDHYGSRPSIGTRKCSSSPEPPPPPPRNANPDNNCSSSFNESKDSNEISEAECDQPRNYPVRAHNAKDGHSEEMRKLIDRPEGSTPVPQQAIHGRGGLTAYDTVAV</sequence>
<feature type="domain" description="Ig-like" evidence="12">
    <location>
        <begin position="1596"/>
        <end position="1687"/>
    </location>
</feature>
<keyword evidence="4" id="KW-0677">Repeat</keyword>
<feature type="transmembrane region" description="Helical" evidence="11">
    <location>
        <begin position="2876"/>
        <end position="2899"/>
    </location>
</feature>
<dbReference type="SMART" id="SM00408">
    <property type="entry name" value="IGc2"/>
    <property type="match status" value="21"/>
</dbReference>
<dbReference type="InterPro" id="IPR036179">
    <property type="entry name" value="Ig-like_dom_sf"/>
</dbReference>
<dbReference type="InterPro" id="IPR036116">
    <property type="entry name" value="FN3_sf"/>
</dbReference>
<dbReference type="InterPro" id="IPR003961">
    <property type="entry name" value="FN3_dom"/>
</dbReference>
<dbReference type="InterPro" id="IPR013098">
    <property type="entry name" value="Ig_I-set"/>
</dbReference>
<feature type="domain" description="Ig-like" evidence="12">
    <location>
        <begin position="2510"/>
        <end position="2596"/>
    </location>
</feature>
<feature type="domain" description="Ig-like" evidence="12">
    <location>
        <begin position="1119"/>
        <end position="1208"/>
    </location>
</feature>
<feature type="domain" description="Ig-like" evidence="12">
    <location>
        <begin position="1405"/>
        <end position="1495"/>
    </location>
</feature>
<dbReference type="Pfam" id="PF13927">
    <property type="entry name" value="Ig_3"/>
    <property type="match status" value="12"/>
</dbReference>
<feature type="domain" description="Fibronectin type-III" evidence="13">
    <location>
        <begin position="2418"/>
        <end position="2508"/>
    </location>
</feature>
<dbReference type="GO" id="GO:0070593">
    <property type="term" value="P:dendrite self-avoidance"/>
    <property type="evidence" value="ECO:0007669"/>
    <property type="project" value="TreeGrafter"/>
</dbReference>
<evidence type="ECO:0000256" key="10">
    <source>
        <dbReference type="SAM" id="MobiDB-lite"/>
    </source>
</evidence>
<evidence type="ECO:0000256" key="4">
    <source>
        <dbReference type="ARBA" id="ARBA00022737"/>
    </source>
</evidence>
<dbReference type="InterPro" id="IPR003598">
    <property type="entry name" value="Ig_sub2"/>
</dbReference>
<evidence type="ECO:0000256" key="1">
    <source>
        <dbReference type="ARBA" id="ARBA00004167"/>
    </source>
</evidence>
<evidence type="ECO:0000259" key="13">
    <source>
        <dbReference type="PROSITE" id="PS50853"/>
    </source>
</evidence>
<dbReference type="CDD" id="cd20956">
    <property type="entry name" value="IgI_4_Dscam"/>
    <property type="match status" value="1"/>
</dbReference>
<dbReference type="Gene3D" id="2.60.40.10">
    <property type="entry name" value="Immunoglobulins"/>
    <property type="match status" value="29"/>
</dbReference>
<evidence type="ECO:0000256" key="6">
    <source>
        <dbReference type="ARBA" id="ARBA00022989"/>
    </source>
</evidence>
<feature type="domain" description="Ig-like" evidence="12">
    <location>
        <begin position="1"/>
        <end position="72"/>
    </location>
</feature>
<dbReference type="FunFam" id="2.60.40.10:FF:000719">
    <property type="entry name" value="nephrin isoform X1"/>
    <property type="match status" value="1"/>
</dbReference>
<dbReference type="FunFam" id="2.60.40.10:FF:000498">
    <property type="entry name" value="Down syndrome cell adhesion molecule, isoform J"/>
    <property type="match status" value="1"/>
</dbReference>
<name>A0A8S4EUE7_PLUXY</name>
<feature type="domain" description="Ig-like" evidence="12">
    <location>
        <begin position="1692"/>
        <end position="1785"/>
    </location>
</feature>
<dbReference type="Pfam" id="PF00041">
    <property type="entry name" value="fn3"/>
    <property type="match status" value="5"/>
</dbReference>
<keyword evidence="15" id="KW-1185">Reference proteome</keyword>
<dbReference type="FunFam" id="2.60.40.10:FF:000333">
    <property type="entry name" value="Down syndrome cell adhesion molecule"/>
    <property type="match status" value="2"/>
</dbReference>
<feature type="compositionally biased region" description="Polar residues" evidence="10">
    <location>
        <begin position="3070"/>
        <end position="3080"/>
    </location>
</feature>
<dbReference type="CDD" id="cd20958">
    <property type="entry name" value="IgI_5_Dscam"/>
    <property type="match status" value="1"/>
</dbReference>
<gene>
    <name evidence="14" type="ORF">PLXY2_LOCUS6768</name>
</gene>
<feature type="domain" description="Ig-like" evidence="12">
    <location>
        <begin position="1819"/>
        <end position="1909"/>
    </location>
</feature>
<evidence type="ECO:0000259" key="12">
    <source>
        <dbReference type="PROSITE" id="PS50835"/>
    </source>
</evidence>
<dbReference type="SMART" id="SM00409">
    <property type="entry name" value="IG"/>
    <property type="match status" value="21"/>
</dbReference>
<dbReference type="CDD" id="cd00063">
    <property type="entry name" value="FN3"/>
    <property type="match status" value="6"/>
</dbReference>
<feature type="compositionally biased region" description="Basic and acidic residues" evidence="10">
    <location>
        <begin position="3199"/>
        <end position="3216"/>
    </location>
</feature>
<keyword evidence="3" id="KW-0732">Signal</keyword>
<evidence type="ECO:0000313" key="14">
    <source>
        <dbReference type="EMBL" id="CAG9119515.1"/>
    </source>
</evidence>
<evidence type="ECO:0000256" key="7">
    <source>
        <dbReference type="ARBA" id="ARBA00023136"/>
    </source>
</evidence>
<feature type="domain" description="Ig-like" evidence="12">
    <location>
        <begin position="450"/>
        <end position="543"/>
    </location>
</feature>
<protein>
    <submittedName>
        <fullName evidence="14">(diamondback moth) hypothetical protein</fullName>
    </submittedName>
</protein>
<dbReference type="Pfam" id="PF25059">
    <property type="entry name" value="FN3_DSCAM-DSCAML_C"/>
    <property type="match status" value="1"/>
</dbReference>
<dbReference type="FunFam" id="2.60.40.10:FF:000093">
    <property type="entry name" value="Down syndrome cell adhesion molecule, isoform B"/>
    <property type="match status" value="1"/>
</dbReference>
<keyword evidence="8" id="KW-1015">Disulfide bond</keyword>
<dbReference type="InterPro" id="IPR021012">
    <property type="entry name" value="Dscam1_C"/>
</dbReference>
<comment type="caution">
    <text evidence="14">The sequence shown here is derived from an EMBL/GenBank/DDBJ whole genome shotgun (WGS) entry which is preliminary data.</text>
</comment>
<dbReference type="GO" id="GO:0030424">
    <property type="term" value="C:axon"/>
    <property type="evidence" value="ECO:0007669"/>
    <property type="project" value="TreeGrafter"/>
</dbReference>
<feature type="domain" description="Ig-like" evidence="12">
    <location>
        <begin position="867"/>
        <end position="905"/>
    </location>
</feature>
<dbReference type="FunFam" id="2.60.40.10:FF:000394">
    <property type="entry name" value="Down syndrome cell adhesion molecule, isoform J"/>
    <property type="match status" value="1"/>
</dbReference>
<proteinExistence type="predicted"/>
<dbReference type="GO" id="GO:0005886">
    <property type="term" value="C:plasma membrane"/>
    <property type="evidence" value="ECO:0007669"/>
    <property type="project" value="TreeGrafter"/>
</dbReference>
<keyword evidence="5" id="KW-0130">Cell adhesion</keyword>
<dbReference type="FunFam" id="2.60.40.10:FF:000017">
    <property type="entry name" value="Down syndrome cell adhesion molecule b"/>
    <property type="match status" value="13"/>
</dbReference>
<keyword evidence="7 11" id="KW-0472">Membrane</keyword>
<evidence type="ECO:0000256" key="3">
    <source>
        <dbReference type="ARBA" id="ARBA00022729"/>
    </source>
</evidence>
<keyword evidence="6 11" id="KW-1133">Transmembrane helix</keyword>
<dbReference type="SUPFAM" id="SSF49265">
    <property type="entry name" value="Fibronectin type III"/>
    <property type="match status" value="3"/>
</dbReference>
<feature type="domain" description="Fibronectin type-III" evidence="13">
    <location>
        <begin position="2697"/>
        <end position="2792"/>
    </location>
</feature>
<feature type="domain" description="Fibronectin type-III" evidence="13">
    <location>
        <begin position="2600"/>
        <end position="2693"/>
    </location>
</feature>
<dbReference type="PROSITE" id="PS50835">
    <property type="entry name" value="IG_LIKE"/>
    <property type="match status" value="23"/>
</dbReference>
<dbReference type="GO" id="GO:0098632">
    <property type="term" value="F:cell-cell adhesion mediator activity"/>
    <property type="evidence" value="ECO:0007669"/>
    <property type="project" value="TreeGrafter"/>
</dbReference>
<feature type="domain" description="Ig-like" evidence="12">
    <location>
        <begin position="930"/>
        <end position="1010"/>
    </location>
</feature>
<feature type="domain" description="Ig-like" evidence="12">
    <location>
        <begin position="772"/>
        <end position="862"/>
    </location>
</feature>
<feature type="domain" description="Ig-like" evidence="12">
    <location>
        <begin position="163"/>
        <end position="256"/>
    </location>
</feature>
<dbReference type="InterPro" id="IPR003599">
    <property type="entry name" value="Ig_sub"/>
</dbReference>
<dbReference type="PANTHER" id="PTHR10075">
    <property type="entry name" value="BASIGIN RELATED"/>
    <property type="match status" value="1"/>
</dbReference>
<feature type="region of interest" description="Disordered" evidence="10">
    <location>
        <begin position="3035"/>
        <end position="3091"/>
    </location>
</feature>
<feature type="domain" description="Ig-like" evidence="12">
    <location>
        <begin position="646"/>
        <end position="739"/>
    </location>
</feature>
<feature type="transmembrane region" description="Helical" evidence="11">
    <location>
        <begin position="2819"/>
        <end position="2840"/>
    </location>
</feature>
<dbReference type="FunFam" id="2.60.40.10:FF:000308">
    <property type="entry name" value="Down syndrome cell adhesion molecule, isoform D"/>
    <property type="match status" value="1"/>
</dbReference>
<dbReference type="FunFam" id="2.60.40.10:FF:000410">
    <property type="entry name" value="Down syndrome cell adhesion molecule, isoform H"/>
    <property type="match status" value="1"/>
</dbReference>
<accession>A0A8S4EUE7</accession>
<dbReference type="EMBL" id="CAJHNJ030000022">
    <property type="protein sequence ID" value="CAG9119515.1"/>
    <property type="molecule type" value="Genomic_DNA"/>
</dbReference>
<dbReference type="PANTHER" id="PTHR10075:SF53">
    <property type="entry name" value="DOWN SYNDROME CELL ADHESION MOLECULE 1, ISOFORM BQ"/>
    <property type="match status" value="1"/>
</dbReference>
<dbReference type="Pfam" id="PF12355">
    <property type="entry name" value="Dscam_C"/>
    <property type="match status" value="1"/>
</dbReference>
<feature type="domain" description="Ig-like" evidence="12">
    <location>
        <begin position="548"/>
        <end position="641"/>
    </location>
</feature>
<dbReference type="FunFam" id="2.60.40.10:FF:000324">
    <property type="entry name" value="Down syndrome cell adhesion molecule, isoform D"/>
    <property type="match status" value="1"/>
</dbReference>
<dbReference type="Proteomes" id="UP000653454">
    <property type="component" value="Unassembled WGS sequence"/>
</dbReference>
<dbReference type="Pfam" id="PF07679">
    <property type="entry name" value="I-set"/>
    <property type="match status" value="9"/>
</dbReference>
<dbReference type="PROSITE" id="PS50853">
    <property type="entry name" value="FN3"/>
    <property type="match status" value="6"/>
</dbReference>
<comment type="subcellular location">
    <subcellularLocation>
        <location evidence="1">Membrane</location>
        <topology evidence="1">Single-pass membrane protein</topology>
    </subcellularLocation>
</comment>
<keyword evidence="2 11" id="KW-0812">Transmembrane</keyword>